<dbReference type="Proteomes" id="UP000652427">
    <property type="component" value="Unassembled WGS sequence"/>
</dbReference>
<gene>
    <name evidence="1" type="ORF">HUO14_03285</name>
</gene>
<organism evidence="1 2">
    <name type="scientific">Parasphingorhabdus flavimaris</name>
    <dbReference type="NCBI Taxonomy" id="266812"/>
    <lineage>
        <taxon>Bacteria</taxon>
        <taxon>Pseudomonadati</taxon>
        <taxon>Pseudomonadota</taxon>
        <taxon>Alphaproteobacteria</taxon>
        <taxon>Sphingomonadales</taxon>
        <taxon>Sphingomonadaceae</taxon>
        <taxon>Parasphingorhabdus</taxon>
    </lineage>
</organism>
<evidence type="ECO:0000313" key="2">
    <source>
        <dbReference type="Proteomes" id="UP000652427"/>
    </source>
</evidence>
<name>A0ABX2MZP6_9SPHN</name>
<proteinExistence type="predicted"/>
<comment type="caution">
    <text evidence="1">The sequence shown here is derived from an EMBL/GenBank/DDBJ whole genome shotgun (WGS) entry which is preliminary data.</text>
</comment>
<dbReference type="EMBL" id="JABWMH010000001">
    <property type="protein sequence ID" value="NVD26930.1"/>
    <property type="molecule type" value="Genomic_DNA"/>
</dbReference>
<dbReference type="RefSeq" id="WP_176278438.1">
    <property type="nucleotide sequence ID" value="NZ_JABWMH010000001.1"/>
</dbReference>
<keyword evidence="2" id="KW-1185">Reference proteome</keyword>
<sequence>MQIFKKTGRMDTKFMRDRQDIIARPGIRLCGIASMLAVLPAPLSAEVGPRDNIVIALSNRIVASTVATGDKARAVPGAIVDFFVTVTGPTENGSPATSFAVTDMVPAHLSLFVGDLGQVGTGPAAFVDNDSGLDFRFDGLSSSTDSIEFSDDGGKTFEYVPVADGDGFDPHVTHVKFRPRGSLMPVSGKYDRFSLRYRMKVK</sequence>
<protein>
    <submittedName>
        <fullName evidence="1">DUF11 domain-containing protein</fullName>
    </submittedName>
</protein>
<reference evidence="1 2" key="1">
    <citation type="submission" date="2020-06" db="EMBL/GenBank/DDBJ databases">
        <authorList>
            <person name="Kim S.-J."/>
            <person name="Park S.-J."/>
        </authorList>
    </citation>
    <scope>NUCLEOTIDE SEQUENCE [LARGE SCALE GENOMIC DNA]</scope>
    <source>
        <strain evidence="1 2">SW-151</strain>
    </source>
</reference>
<evidence type="ECO:0000313" key="1">
    <source>
        <dbReference type="EMBL" id="NVD26930.1"/>
    </source>
</evidence>
<accession>A0ABX2MZP6</accession>